<protein>
    <recommendedName>
        <fullName evidence="3">TIR domain-containing protein</fullName>
    </recommendedName>
</protein>
<name>A0A815QSC7_9BILA</name>
<accession>A0A815QSC7</accession>
<gene>
    <name evidence="1" type="ORF">VCS650_LOCUS40385</name>
</gene>
<evidence type="ECO:0000313" key="1">
    <source>
        <dbReference type="EMBL" id="CAF1467140.1"/>
    </source>
</evidence>
<evidence type="ECO:0000313" key="2">
    <source>
        <dbReference type="Proteomes" id="UP000663891"/>
    </source>
</evidence>
<sequence length="279" mass="33654">MDTSISVTDNSIATNYNQQKRHIMISYDRSSIRTYRKIYNRLIERNYKVWMNVEHMFDDILYYESDSYRLKAEYAVKNLIKCTPCLMEEKFQPRSWLGVIKGSNVHVDFSSQDDFDESFEQLIRQITFIEKQLSIQPRCISMDTSISVTHNSITTNHNQQKRYIMINYDRSSIRTCRKIYNRLIERSYKVWMNVEHIQQYYESDSYRLKAEYAVKNRIKCIHCLMEEKFQPKSWLGITKGSNVHIDFSSEDDFDESFEQLIRQITFIEKQLSIQPRKFY</sequence>
<dbReference type="PANTHER" id="PTHR46270">
    <property type="entry name" value="ARMADILLO-TYPE FOLD-RELATED"/>
    <property type="match status" value="1"/>
</dbReference>
<dbReference type="EMBL" id="CAJNON010001498">
    <property type="protein sequence ID" value="CAF1467140.1"/>
    <property type="molecule type" value="Genomic_DNA"/>
</dbReference>
<dbReference type="OrthoDB" id="9978456at2759"/>
<dbReference type="AlphaFoldDB" id="A0A815QSC7"/>
<reference evidence="1" key="1">
    <citation type="submission" date="2021-02" db="EMBL/GenBank/DDBJ databases">
        <authorList>
            <person name="Nowell W R."/>
        </authorList>
    </citation>
    <scope>NUCLEOTIDE SEQUENCE</scope>
</reference>
<organism evidence="1 2">
    <name type="scientific">Adineta steineri</name>
    <dbReference type="NCBI Taxonomy" id="433720"/>
    <lineage>
        <taxon>Eukaryota</taxon>
        <taxon>Metazoa</taxon>
        <taxon>Spiralia</taxon>
        <taxon>Gnathifera</taxon>
        <taxon>Rotifera</taxon>
        <taxon>Eurotatoria</taxon>
        <taxon>Bdelloidea</taxon>
        <taxon>Adinetida</taxon>
        <taxon>Adinetidae</taxon>
        <taxon>Adineta</taxon>
    </lineage>
</organism>
<proteinExistence type="predicted"/>
<comment type="caution">
    <text evidence="1">The sequence shown here is derived from an EMBL/GenBank/DDBJ whole genome shotgun (WGS) entry which is preliminary data.</text>
</comment>
<evidence type="ECO:0008006" key="3">
    <source>
        <dbReference type="Google" id="ProtNLM"/>
    </source>
</evidence>
<dbReference type="PANTHER" id="PTHR46270:SF2">
    <property type="entry name" value="TIR DOMAIN-CONTAINING PROTEIN"/>
    <property type="match status" value="1"/>
</dbReference>
<dbReference type="Proteomes" id="UP000663891">
    <property type="component" value="Unassembled WGS sequence"/>
</dbReference>